<organism evidence="5 6">
    <name type="scientific">Penicillium alfredii</name>
    <dbReference type="NCBI Taxonomy" id="1506179"/>
    <lineage>
        <taxon>Eukaryota</taxon>
        <taxon>Fungi</taxon>
        <taxon>Dikarya</taxon>
        <taxon>Ascomycota</taxon>
        <taxon>Pezizomycotina</taxon>
        <taxon>Eurotiomycetes</taxon>
        <taxon>Eurotiomycetidae</taxon>
        <taxon>Eurotiales</taxon>
        <taxon>Aspergillaceae</taxon>
        <taxon>Penicillium</taxon>
    </lineage>
</organism>
<protein>
    <recommendedName>
        <fullName evidence="4">NACHT domain-containing protein</fullName>
    </recommendedName>
</protein>
<feature type="repeat" description="ANK" evidence="3">
    <location>
        <begin position="534"/>
        <end position="566"/>
    </location>
</feature>
<evidence type="ECO:0000313" key="6">
    <source>
        <dbReference type="Proteomes" id="UP001141434"/>
    </source>
</evidence>
<name>A0A9W9F168_9EURO</name>
<proteinExistence type="predicted"/>
<dbReference type="EMBL" id="JAPMSZ010000009">
    <property type="protein sequence ID" value="KAJ5091685.1"/>
    <property type="molecule type" value="Genomic_DNA"/>
</dbReference>
<dbReference type="GeneID" id="81396251"/>
<dbReference type="PRINTS" id="PR01415">
    <property type="entry name" value="ANKYRIN"/>
</dbReference>
<dbReference type="PROSITE" id="PS50297">
    <property type="entry name" value="ANK_REP_REGION"/>
    <property type="match status" value="7"/>
</dbReference>
<dbReference type="SUPFAM" id="SSF52540">
    <property type="entry name" value="P-loop containing nucleoside triphosphate hydrolases"/>
    <property type="match status" value="1"/>
</dbReference>
<reference evidence="5" key="2">
    <citation type="journal article" date="2023" name="IMA Fungus">
        <title>Comparative genomic study of the Penicillium genus elucidates a diverse pangenome and 15 lateral gene transfer events.</title>
        <authorList>
            <person name="Petersen C."/>
            <person name="Sorensen T."/>
            <person name="Nielsen M.R."/>
            <person name="Sondergaard T.E."/>
            <person name="Sorensen J.L."/>
            <person name="Fitzpatrick D.A."/>
            <person name="Frisvad J.C."/>
            <person name="Nielsen K.L."/>
        </authorList>
    </citation>
    <scope>NUCLEOTIDE SEQUENCE</scope>
    <source>
        <strain evidence="5">IBT 34128</strain>
    </source>
</reference>
<feature type="repeat" description="ANK" evidence="3">
    <location>
        <begin position="1005"/>
        <end position="1038"/>
    </location>
</feature>
<dbReference type="Pfam" id="PF12796">
    <property type="entry name" value="Ank_2"/>
    <property type="match status" value="4"/>
</dbReference>
<dbReference type="Gene3D" id="3.40.50.300">
    <property type="entry name" value="P-loop containing nucleotide triphosphate hydrolases"/>
    <property type="match status" value="1"/>
</dbReference>
<dbReference type="PROSITE" id="PS50837">
    <property type="entry name" value="NACHT"/>
    <property type="match status" value="1"/>
</dbReference>
<dbReference type="PROSITE" id="PS50088">
    <property type="entry name" value="ANK_REPEAT"/>
    <property type="match status" value="9"/>
</dbReference>
<feature type="repeat" description="ANK" evidence="3">
    <location>
        <begin position="1512"/>
        <end position="1546"/>
    </location>
</feature>
<dbReference type="InterPro" id="IPR036770">
    <property type="entry name" value="Ankyrin_rpt-contain_sf"/>
</dbReference>
<gene>
    <name evidence="5" type="ORF">NUU61_006555</name>
</gene>
<keyword evidence="2 3" id="KW-0040">ANK repeat</keyword>
<dbReference type="SUPFAM" id="SSF48403">
    <property type="entry name" value="Ankyrin repeat"/>
    <property type="match status" value="5"/>
</dbReference>
<comment type="caution">
    <text evidence="5">The sequence shown here is derived from an EMBL/GenBank/DDBJ whole genome shotgun (WGS) entry which is preliminary data.</text>
</comment>
<feature type="repeat" description="ANK" evidence="3">
    <location>
        <begin position="1197"/>
        <end position="1229"/>
    </location>
</feature>
<dbReference type="Pfam" id="PF22939">
    <property type="entry name" value="WHD_GPIID"/>
    <property type="match status" value="1"/>
</dbReference>
<dbReference type="InterPro" id="IPR002110">
    <property type="entry name" value="Ankyrin_rpt"/>
</dbReference>
<evidence type="ECO:0000256" key="3">
    <source>
        <dbReference type="PROSITE-ProRule" id="PRU00023"/>
    </source>
</evidence>
<feature type="repeat" description="ANK" evidence="3">
    <location>
        <begin position="839"/>
        <end position="872"/>
    </location>
</feature>
<reference evidence="5" key="1">
    <citation type="submission" date="2022-11" db="EMBL/GenBank/DDBJ databases">
        <authorList>
            <person name="Petersen C."/>
        </authorList>
    </citation>
    <scope>NUCLEOTIDE SEQUENCE</scope>
    <source>
        <strain evidence="5">IBT 34128</strain>
    </source>
</reference>
<evidence type="ECO:0000259" key="4">
    <source>
        <dbReference type="PROSITE" id="PS50837"/>
    </source>
</evidence>
<evidence type="ECO:0000313" key="5">
    <source>
        <dbReference type="EMBL" id="KAJ5091685.1"/>
    </source>
</evidence>
<dbReference type="InterPro" id="IPR056884">
    <property type="entry name" value="NPHP3-like_N"/>
</dbReference>
<dbReference type="InterPro" id="IPR027417">
    <property type="entry name" value="P-loop_NTPase"/>
</dbReference>
<feature type="repeat" description="ANK" evidence="3">
    <location>
        <begin position="600"/>
        <end position="626"/>
    </location>
</feature>
<feature type="repeat" description="ANK" evidence="3">
    <location>
        <begin position="707"/>
        <end position="739"/>
    </location>
</feature>
<dbReference type="OrthoDB" id="21416at2759"/>
<dbReference type="InterPro" id="IPR007111">
    <property type="entry name" value="NACHT_NTPase"/>
</dbReference>
<accession>A0A9W9F168</accession>
<dbReference type="PANTHER" id="PTHR24198">
    <property type="entry name" value="ANKYRIN REPEAT AND PROTEIN KINASE DOMAIN-CONTAINING PROTEIN"/>
    <property type="match status" value="1"/>
</dbReference>
<feature type="repeat" description="ANK" evidence="3">
    <location>
        <begin position="567"/>
        <end position="599"/>
    </location>
</feature>
<evidence type="ECO:0000256" key="1">
    <source>
        <dbReference type="ARBA" id="ARBA00022737"/>
    </source>
</evidence>
<feature type="domain" description="NACHT" evidence="4">
    <location>
        <begin position="81"/>
        <end position="223"/>
    </location>
</feature>
<dbReference type="InterPro" id="IPR054471">
    <property type="entry name" value="GPIID_WHD"/>
</dbReference>
<dbReference type="Pfam" id="PF24883">
    <property type="entry name" value="NPHP3_N"/>
    <property type="match status" value="1"/>
</dbReference>
<feature type="repeat" description="ANK" evidence="3">
    <location>
        <begin position="1797"/>
        <end position="1829"/>
    </location>
</feature>
<dbReference type="SMART" id="SM00248">
    <property type="entry name" value="ANK"/>
    <property type="match status" value="22"/>
</dbReference>
<dbReference type="Gene3D" id="1.25.40.20">
    <property type="entry name" value="Ankyrin repeat-containing domain"/>
    <property type="match status" value="5"/>
</dbReference>
<evidence type="ECO:0000256" key="2">
    <source>
        <dbReference type="ARBA" id="ARBA00023043"/>
    </source>
</evidence>
<keyword evidence="1" id="KW-0677">Repeat</keyword>
<dbReference type="RefSeq" id="XP_056509882.1">
    <property type="nucleotide sequence ID" value="XM_056657082.1"/>
</dbReference>
<dbReference type="PANTHER" id="PTHR24198:SF165">
    <property type="entry name" value="ANKYRIN REPEAT-CONTAINING PROTEIN-RELATED"/>
    <property type="match status" value="1"/>
</dbReference>
<keyword evidence="6" id="KW-1185">Reference proteome</keyword>
<dbReference type="Proteomes" id="UP001141434">
    <property type="component" value="Unassembled WGS sequence"/>
</dbReference>
<sequence length="1966" mass="220622">MSDSSISESSISDSEDQDFVVVEQPDELPEIAELVVWLHPTDYLGEFSDFQKHLHSHVQGTGEWIEQTTQYQQWHDSPIHGLLWLKAVAGAGKSVLAARLIAHLQHTESNTPVLFFFFRQIIASNHDPHSMVRDWMAQLLGHSPHLRTKLDRFKQDGRAAKDIALSELWQLLLDALRSLDKVYLVVDALDEVDSEHTQGLLQRLVALGEFRPGAINLIVTSRPLPQVQKFLNVPSVLQVRLEDRQVNKDISIFVQHRLTQAHHLDESTRESIKRSIEDRVHPSFLYTRLVLTKLLEEDKEDSLELATVQNALTFLPSSMEDMYSEMLYDHSQLASVPQERQLLILQLVTHSSRPLRLLEIASVLDFLDMNNGTGKHGDTKNMTRMSCGPLLEILEDEMVSIIHHSCTEFLMDTARKDRPVAEQPVHPFPVIDSTQTHELMATLCVQYLLSSGLSSWEINDECRYHDEGIISQQKRLQLQHPFLGYALENWHYHVQRSSVLNSRLLEKLNTFMDADNRSFQAWVDAVIKPEYAVKSVSPLHVAAWTGITNYVEFLLTAGHEINVLTDHEETPLTLAAQKGHADTVVVFLKHGAAPDQSDKFGHKPIHYAARSNRHAIVQALLDAGVSPLTGVTCDYPPRRCGNARSSVGDSPLRYASKAGSLEAVRAMLPHLSEKDIHSSLCWAVGSRHLALAKFLLEAGHIDASADIGGSCLLKAAHHTDWDMIQLLISKGADPNYRPRPVEPRTIDGIPVRSFREKIEEPSLLHAVCASETARYYRYEGGDTFQIFEKCLDLALDAGCDVNLPGIMGRTALHYCVKSSMPVVEKLLQRGADVHATDFDGNTPLHLLESSTETAPILKALIRHGARWDVIRERDGKTPLHTCCEMSSFDDQIDVLRPYIKDWNIPDADGNTPLHLLAGDARKQLLSMGADVNRKNNRGETPLHTLDSLDAGDAAVLLAAGADIDARDNKGRTWFLRTVHKESYRPEKTLQKILDLGANLHAVDYEGNGALHLVCKRQTSNQSLKFLLKAGADPRHVNYNGDSIYHLLMRGCFGASRLYFKEFLELALATDAPATARNYRGQTLLHSVCAGGVARYNTTLQKATQNPLNSFPPSDIDAMIKTTDNEGRMPIHLAATTSEDLVSWLIEKGSDLTACTYNRQNLLHLAASADQSNTLGLLLESYASNAQTQGVINQRDETGQTPLHYACRSGRTESVKLLLQAGADAKIADNSSWTPLHTCAEFTRERGPSRCKAPGLGDEGIESEKETLRVTDIIRLLHQHGADIMEGCIPRGTPMELALDRGLEEMVITLAQIAREQSLPAVPKYCEPAGPLYLASRHTYANSIAEELLRCNHEPKAFLNGCARLLRLGAYEVLEGLARQGHQLTAEGSHKKDDFLVLLARWGFTEMFEKLGRRRENTDWINGTFSTSFEFITHMHPLILHVAHREPPSIDLLRVVVETFKADVNVKSRQENWQEDAGVNVLHVLACGKHWWHTEAIQYVLDHGADTTLRDENGRTPLHVAVSGGYRRFDIVQALLKHGANPNAVDNDGSTPLNLVKDDPEMFRLLTQNGADVTLGDWPVLYHAIDKQEVDTVRAVLNLGIDCNKPFKESLPSVDPDDDEMYFVWMSGRGEQRKDLLYRPLRFAAGREPTQQEMVTIVQMLLDYGADPFQPCGDETTIIHDLLQQGGILDPLLALSGLELEKRDVPGRTLLLAACDVHETSNQRFFQYNEFPARWRASLIKRLCDMGADVSAVTNNGNNVLHLLATATQWIDEPQEIVDTFPGFIEKFPALLHQQNEKGYKPFHLAAENGSWYTCQVLIKAGAKFLEPDPKGNTGLHHLDQFLYNRKRETQLRIMDEALALGWDINARNNDGETPLSKYLLSLGRTRGWWSLRREDEQKFVQRFRDAGADFFTRSNSGEGLLHLIARLPVTHSDETDIHESFTWLMEMGLDPFLEDYQQRTPVVSRT</sequence>